<dbReference type="Proteomes" id="UP001218246">
    <property type="component" value="Unassembled WGS sequence"/>
</dbReference>
<accession>A0ABT6H687</accession>
<feature type="signal peptide" evidence="1">
    <location>
        <begin position="1"/>
        <end position="21"/>
    </location>
</feature>
<evidence type="ECO:0000313" key="3">
    <source>
        <dbReference type="Proteomes" id="UP001218246"/>
    </source>
</evidence>
<protein>
    <submittedName>
        <fullName evidence="2">DUF3888 domain-containing protein</fullName>
    </submittedName>
</protein>
<dbReference type="EMBL" id="JARULN010000007">
    <property type="protein sequence ID" value="MDG5754234.1"/>
    <property type="molecule type" value="Genomic_DNA"/>
</dbReference>
<reference evidence="2 3" key="1">
    <citation type="submission" date="2023-04" db="EMBL/GenBank/DDBJ databases">
        <title>Ectobacillus antri isolated from activated sludge.</title>
        <authorList>
            <person name="Yan P."/>
            <person name="Liu X."/>
        </authorList>
    </citation>
    <scope>NUCLEOTIDE SEQUENCE [LARGE SCALE GENOMIC DNA]</scope>
    <source>
        <strain evidence="2 3">C18H</strain>
    </source>
</reference>
<keyword evidence="3" id="KW-1185">Reference proteome</keyword>
<name>A0ABT6H687_9BACI</name>
<sequence length="126" mass="14392">MKRLTILLCMCLYSIPLQVNADAMLEDAFFSVLFPKINGALEKRFGVLKKYDCPKIVSMNKMVNGTYLFRATLEVIVYEQQPGQEPKPPFQKVSINFNNEDGEWEAKELQVTSLPNSTKLTCRKPV</sequence>
<dbReference type="InterPro" id="IPR024984">
    <property type="entry name" value="DUF3888"/>
</dbReference>
<proteinExistence type="predicted"/>
<evidence type="ECO:0000313" key="2">
    <source>
        <dbReference type="EMBL" id="MDG5754234.1"/>
    </source>
</evidence>
<evidence type="ECO:0000256" key="1">
    <source>
        <dbReference type="SAM" id="SignalP"/>
    </source>
</evidence>
<dbReference type="Pfam" id="PF13027">
    <property type="entry name" value="DUF3888"/>
    <property type="match status" value="1"/>
</dbReference>
<keyword evidence="1" id="KW-0732">Signal</keyword>
<organism evidence="2 3">
    <name type="scientific">Ectobacillus antri</name>
    <dbReference type="NCBI Taxonomy" id="2486280"/>
    <lineage>
        <taxon>Bacteria</taxon>
        <taxon>Bacillati</taxon>
        <taxon>Bacillota</taxon>
        <taxon>Bacilli</taxon>
        <taxon>Bacillales</taxon>
        <taxon>Bacillaceae</taxon>
        <taxon>Ectobacillus</taxon>
    </lineage>
</organism>
<feature type="chain" id="PRO_5045289407" evidence="1">
    <location>
        <begin position="22"/>
        <end position="126"/>
    </location>
</feature>
<gene>
    <name evidence="2" type="ORF">P6P90_09655</name>
</gene>
<comment type="caution">
    <text evidence="2">The sequence shown here is derived from an EMBL/GenBank/DDBJ whole genome shotgun (WGS) entry which is preliminary data.</text>
</comment>